<dbReference type="STRING" id="1179773.BN6_35990"/>
<feature type="compositionally biased region" description="Basic residues" evidence="8">
    <location>
        <begin position="22"/>
        <end position="38"/>
    </location>
</feature>
<dbReference type="GO" id="GO:0005576">
    <property type="term" value="C:extracellular region"/>
    <property type="evidence" value="ECO:0007669"/>
    <property type="project" value="InterPro"/>
</dbReference>
<dbReference type="SUPFAM" id="SSF55486">
    <property type="entry name" value="Metalloproteases ('zincins'), catalytic domain"/>
    <property type="match status" value="1"/>
</dbReference>
<evidence type="ECO:0000256" key="2">
    <source>
        <dbReference type="ARBA" id="ARBA00006571"/>
    </source>
</evidence>
<dbReference type="EC" id="3.4.24.77" evidence="3"/>
<dbReference type="Pfam" id="PF02031">
    <property type="entry name" value="Peptidase_M7"/>
    <property type="match status" value="1"/>
</dbReference>
<dbReference type="InterPro" id="IPR024079">
    <property type="entry name" value="MetalloPept_cat_dom_sf"/>
</dbReference>
<dbReference type="GO" id="GO:0004222">
    <property type="term" value="F:metalloendopeptidase activity"/>
    <property type="evidence" value="ECO:0007669"/>
    <property type="project" value="InterPro"/>
</dbReference>
<keyword evidence="6" id="KW-0378">Hydrolase</keyword>
<keyword evidence="6" id="KW-0482">Metalloprotease</keyword>
<dbReference type="Proteomes" id="UP000006281">
    <property type="component" value="Chromosome"/>
</dbReference>
<evidence type="ECO:0000256" key="8">
    <source>
        <dbReference type="SAM" id="MobiDB-lite"/>
    </source>
</evidence>
<sequence>MRGPAPAGPRRSARWTAARAAWSRRRRSRPPGRPRTPRRTPPPPRAQRSSIPLGSPLAGRHSLPAANGPTRANGASAAAVHRGLPGVFAQQERRYGQVLCLRPRSVALPSGQIDTAAATATAPGRCSGSTRRTKEPALFRAKLVAAIVGVVAVALVGTPTAVAAPQDASRVAVRTIYYDSSRAAELAPLVDQAAQIWNAGVTSVKLVKGSGGITASTAQNGAAPGMASCVGCTRGTITFYRNQIKSSGAGPLRVVVHEFGHILGLNHPQDIGNCDKVMAGGRCDNAQPNAQELAAVQRFWAARPGLSGTGSGERPDDSTIFDAAALAGV</sequence>
<gene>
    <name evidence="9" type="ordered locus">BN6_35990</name>
</gene>
<evidence type="ECO:0000256" key="1">
    <source>
        <dbReference type="ARBA" id="ARBA00000612"/>
    </source>
</evidence>
<reference evidence="9 10" key="1">
    <citation type="journal article" date="2012" name="BMC Genomics">
        <title>Complete genome sequence of Saccharothrix espanaensis DSM 44229T and comparison to the other completely sequenced Pseudonocardiaceae.</title>
        <authorList>
            <person name="Strobel T."/>
            <person name="Al-Dilaimi A."/>
            <person name="Blom J."/>
            <person name="Gessner A."/>
            <person name="Kalinowski J."/>
            <person name="Luzhetska M."/>
            <person name="Puhler A."/>
            <person name="Szczepanowski R."/>
            <person name="Bechthold A."/>
            <person name="Ruckert C."/>
        </authorList>
    </citation>
    <scope>NUCLEOTIDE SEQUENCE [LARGE SCALE GENOMIC DNA]</scope>
    <source>
        <strain evidence="10">ATCC 51144 / DSM 44229 / JCM 9112 / NBRC 15066 / NRRL 15764</strain>
    </source>
</reference>
<dbReference type="GO" id="GO:0008270">
    <property type="term" value="F:zinc ion binding"/>
    <property type="evidence" value="ECO:0007669"/>
    <property type="project" value="InterPro"/>
</dbReference>
<keyword evidence="10" id="KW-1185">Reference proteome</keyword>
<dbReference type="EMBL" id="HE804045">
    <property type="protein sequence ID" value="CCH30894.1"/>
    <property type="molecule type" value="Genomic_DNA"/>
</dbReference>
<dbReference type="BioCyc" id="SESP1179773:BN6_RS43805-MONOMER"/>
<dbReference type="Gene3D" id="3.40.390.10">
    <property type="entry name" value="Collagenase (Catalytic Domain)"/>
    <property type="match status" value="1"/>
</dbReference>
<organism evidence="9 10">
    <name type="scientific">Saccharothrix espanaensis (strain ATCC 51144 / DSM 44229 / JCM 9112 / NBRC 15066 / NRRL 15764)</name>
    <dbReference type="NCBI Taxonomy" id="1179773"/>
    <lineage>
        <taxon>Bacteria</taxon>
        <taxon>Bacillati</taxon>
        <taxon>Actinomycetota</taxon>
        <taxon>Actinomycetes</taxon>
        <taxon>Pseudonocardiales</taxon>
        <taxon>Pseudonocardiaceae</taxon>
        <taxon>Saccharothrix</taxon>
    </lineage>
</organism>
<accession>K0K200</accession>
<dbReference type="HOGENOM" id="CLU_844375_0_0_11"/>
<dbReference type="PATRIC" id="fig|1179773.3.peg.3597"/>
<proteinExistence type="inferred from homology"/>
<evidence type="ECO:0000313" key="9">
    <source>
        <dbReference type="EMBL" id="CCH30894.1"/>
    </source>
</evidence>
<evidence type="ECO:0000256" key="6">
    <source>
        <dbReference type="ARBA" id="ARBA00023049"/>
    </source>
</evidence>
<comment type="similarity">
    <text evidence="2">Belongs to the peptidase M7 family.</text>
</comment>
<evidence type="ECO:0000256" key="4">
    <source>
        <dbReference type="ARBA" id="ARBA00019129"/>
    </source>
</evidence>
<dbReference type="KEGG" id="sesp:BN6_35990"/>
<evidence type="ECO:0000256" key="5">
    <source>
        <dbReference type="ARBA" id="ARBA00022723"/>
    </source>
</evidence>
<name>K0K200_SACES</name>
<dbReference type="AlphaFoldDB" id="K0K200"/>
<evidence type="ECO:0000313" key="10">
    <source>
        <dbReference type="Proteomes" id="UP000006281"/>
    </source>
</evidence>
<dbReference type="InterPro" id="IPR000013">
    <property type="entry name" value="Peptidase_M7"/>
</dbReference>
<evidence type="ECO:0000256" key="7">
    <source>
        <dbReference type="ARBA" id="ARBA00029927"/>
    </source>
</evidence>
<dbReference type="eggNOG" id="COG5640">
    <property type="taxonomic scope" value="Bacteria"/>
</dbReference>
<comment type="catalytic activity">
    <reaction evidence="1">
        <text>Hydrolyzes proteins with a preference for Tyr or Phe in the P1' position. Has no action on amino-acid p-nitroanilides.</text>
        <dbReference type="EC" id="3.4.24.77"/>
    </reaction>
</comment>
<protein>
    <recommendedName>
        <fullName evidence="4">Extracellular small neutral protease</fullName>
        <ecNumber evidence="3">3.4.24.77</ecNumber>
    </recommendedName>
    <alternativeName>
        <fullName evidence="7">Snapalysin</fullName>
    </alternativeName>
</protein>
<keyword evidence="6" id="KW-0645">Protease</keyword>
<dbReference type="GO" id="GO:0006508">
    <property type="term" value="P:proteolysis"/>
    <property type="evidence" value="ECO:0007669"/>
    <property type="project" value="InterPro"/>
</dbReference>
<evidence type="ECO:0000256" key="3">
    <source>
        <dbReference type="ARBA" id="ARBA00012325"/>
    </source>
</evidence>
<feature type="region of interest" description="Disordered" evidence="8">
    <location>
        <begin position="1"/>
        <end position="77"/>
    </location>
</feature>
<keyword evidence="5" id="KW-0479">Metal-binding</keyword>